<dbReference type="PANTHER" id="PTHR10920:SF12">
    <property type="entry name" value="TRNA (CYTIDINE(32)_GUANOSINE(34)-2'-O)-METHYLTRANSFERASE-RELATED"/>
    <property type="match status" value="1"/>
</dbReference>
<name>A0ABD3QRD2_9STRA</name>
<reference evidence="5 6" key="1">
    <citation type="submission" date="2024-10" db="EMBL/GenBank/DDBJ databases">
        <title>Updated reference genomes for cyclostephanoid diatoms.</title>
        <authorList>
            <person name="Roberts W.R."/>
            <person name="Alverson A.J."/>
        </authorList>
    </citation>
    <scope>NUCLEOTIDE SEQUENCE [LARGE SCALE GENOMIC DNA]</scope>
    <source>
        <strain evidence="5 6">AJA010-31</strain>
    </source>
</reference>
<keyword evidence="6" id="KW-1185">Reference proteome</keyword>
<dbReference type="InterPro" id="IPR029063">
    <property type="entry name" value="SAM-dependent_MTases_sf"/>
</dbReference>
<evidence type="ECO:0000313" key="6">
    <source>
        <dbReference type="Proteomes" id="UP001530400"/>
    </source>
</evidence>
<evidence type="ECO:0000313" key="5">
    <source>
        <dbReference type="EMBL" id="KAL3802913.1"/>
    </source>
</evidence>
<dbReference type="Gene3D" id="3.40.50.150">
    <property type="entry name" value="Vaccinia Virus protein VP39"/>
    <property type="match status" value="1"/>
</dbReference>
<keyword evidence="1" id="KW-0489">Methyltransferase</keyword>
<dbReference type="PANTHER" id="PTHR10920">
    <property type="entry name" value="RIBOSOMAL RNA METHYLTRANSFERASE"/>
    <property type="match status" value="1"/>
</dbReference>
<evidence type="ECO:0000256" key="3">
    <source>
        <dbReference type="ARBA" id="ARBA00022691"/>
    </source>
</evidence>
<organism evidence="5 6">
    <name type="scientific">Cyclotella atomus</name>
    <dbReference type="NCBI Taxonomy" id="382360"/>
    <lineage>
        <taxon>Eukaryota</taxon>
        <taxon>Sar</taxon>
        <taxon>Stramenopiles</taxon>
        <taxon>Ochrophyta</taxon>
        <taxon>Bacillariophyta</taxon>
        <taxon>Coscinodiscophyceae</taxon>
        <taxon>Thalassiosirophycidae</taxon>
        <taxon>Stephanodiscales</taxon>
        <taxon>Stephanodiscaceae</taxon>
        <taxon>Cyclotella</taxon>
    </lineage>
</organism>
<sequence length="504" mass="56225">MNLMYYLHEPLPNETPPKQQQQQQHRHYALMCHKNEASRIRDALLQSSDQWLDISIESAQMCKSSDERSDLSVTQCITIPLQEEKGRRKDRQGYTLMVIVGAAMPPAKLMHMARKQISWAGRLSHRTRSDVSRLENVMHSNHDHTIMASVGEEVWKQLCTIHGFDADVDSLRFDVHPKSFNVEACKAIQQAAAKSKGKELSEGGLIKLTYSATKARCVIAMIVRQLSGTSIFDIYWGISTGQQHWNELNQTMNDNATKEILIETTDSVTGLDITKQITIPSETPVSRAYYKLDQVFDDRDNLHVISCLHGSDCSVDMLLSHGAGIDIGAAPGGWTQVMHSKLKIPSIAAIDPGILAKRVATLPGVHHIRNDISSNETIKLLATYAPFSLIVCDACVDVASLFEKIVQSLQGVSSLLKSPNQVFSWPLCLVVTLKFPHKTSGSIDRHMDRAERTISDFLRKVMSLGCDEETKVSDIEVKYKICHLFANSVAERCLIAVFNKASIT</sequence>
<gene>
    <name evidence="5" type="ORF">ACHAWO_003545</name>
</gene>
<dbReference type="EMBL" id="JALLPJ020000082">
    <property type="protein sequence ID" value="KAL3802913.1"/>
    <property type="molecule type" value="Genomic_DNA"/>
</dbReference>
<dbReference type="SUPFAM" id="SSF53335">
    <property type="entry name" value="S-adenosyl-L-methionine-dependent methyltransferases"/>
    <property type="match status" value="1"/>
</dbReference>
<evidence type="ECO:0000256" key="1">
    <source>
        <dbReference type="ARBA" id="ARBA00022603"/>
    </source>
</evidence>
<dbReference type="GO" id="GO:0008168">
    <property type="term" value="F:methyltransferase activity"/>
    <property type="evidence" value="ECO:0007669"/>
    <property type="project" value="UniProtKB-KW"/>
</dbReference>
<keyword evidence="2" id="KW-0808">Transferase</keyword>
<feature type="domain" description="Ribosomal RNA methyltransferase FtsJ" evidence="4">
    <location>
        <begin position="285"/>
        <end position="400"/>
    </location>
</feature>
<keyword evidence="3" id="KW-0949">S-adenosyl-L-methionine</keyword>
<dbReference type="InterPro" id="IPR050082">
    <property type="entry name" value="RNA_methyltr_RlmE"/>
</dbReference>
<comment type="caution">
    <text evidence="5">The sequence shown here is derived from an EMBL/GenBank/DDBJ whole genome shotgun (WGS) entry which is preliminary data.</text>
</comment>
<dbReference type="Pfam" id="PF01728">
    <property type="entry name" value="FtsJ"/>
    <property type="match status" value="1"/>
</dbReference>
<proteinExistence type="predicted"/>
<dbReference type="GO" id="GO:0032259">
    <property type="term" value="P:methylation"/>
    <property type="evidence" value="ECO:0007669"/>
    <property type="project" value="UniProtKB-KW"/>
</dbReference>
<protein>
    <recommendedName>
        <fullName evidence="4">Ribosomal RNA methyltransferase FtsJ domain-containing protein</fullName>
    </recommendedName>
</protein>
<evidence type="ECO:0000256" key="2">
    <source>
        <dbReference type="ARBA" id="ARBA00022679"/>
    </source>
</evidence>
<dbReference type="Proteomes" id="UP001530400">
    <property type="component" value="Unassembled WGS sequence"/>
</dbReference>
<accession>A0ABD3QRD2</accession>
<evidence type="ECO:0000259" key="4">
    <source>
        <dbReference type="Pfam" id="PF01728"/>
    </source>
</evidence>
<dbReference type="AlphaFoldDB" id="A0ABD3QRD2"/>
<dbReference type="InterPro" id="IPR002877">
    <property type="entry name" value="RNA_MeTrfase_FtsJ_dom"/>
</dbReference>